<reference evidence="3 4" key="1">
    <citation type="submission" date="2019-03" db="EMBL/GenBank/DDBJ databases">
        <title>The genome sequence of a newly discovered highly antifungal drug resistant Aspergillus species, Aspergillus tanneri NIH 1004.</title>
        <authorList>
            <person name="Mounaud S."/>
            <person name="Singh I."/>
            <person name="Joardar V."/>
            <person name="Pakala S."/>
            <person name="Pakala S."/>
            <person name="Venepally P."/>
            <person name="Hoover J."/>
            <person name="Nierman W."/>
            <person name="Chung J."/>
            <person name="Losada L."/>
        </authorList>
    </citation>
    <scope>NUCLEOTIDE SEQUENCE [LARGE SCALE GENOMIC DNA]</scope>
    <source>
        <strain evidence="3 4">NIH1004</strain>
    </source>
</reference>
<evidence type="ECO:0000256" key="1">
    <source>
        <dbReference type="ARBA" id="ARBA00007238"/>
    </source>
</evidence>
<dbReference type="CDD" id="cd00332">
    <property type="entry name" value="PAL-HAL"/>
    <property type="match status" value="1"/>
</dbReference>
<dbReference type="InterPro" id="IPR005922">
    <property type="entry name" value="Phe_NH3-lyase"/>
</dbReference>
<dbReference type="PROSITE" id="PS00488">
    <property type="entry name" value="PAL_HISTIDASE"/>
    <property type="match status" value="1"/>
</dbReference>
<dbReference type="EMBL" id="SOSA01000433">
    <property type="protein sequence ID" value="THC91246.1"/>
    <property type="molecule type" value="Genomic_DNA"/>
</dbReference>
<evidence type="ECO:0000256" key="2">
    <source>
        <dbReference type="RuleBase" id="RU003954"/>
    </source>
</evidence>
<dbReference type="Pfam" id="PF00221">
    <property type="entry name" value="Lyase_aromatic"/>
    <property type="match status" value="1"/>
</dbReference>
<proteinExistence type="inferred from homology"/>
<sequence length="705" mass="77860">MFDVILPSESESSSPHFEQAFLSWSKANNLQNEASLRLDGEHLDIPGVVAVARQGIRAEVDIDKGIKERVDSGVEWLRDYLAKGYQVYGVTTGFGGSADSRTVDFQGLQAALLQLTQTGVLTSADFHPHRANYDIGLHSMPVTWVRATILVRCNHLLRGHSGVRYEIIQSMLRMLDLGMTPIVPLRGSISASGDLMPLAYIAGILEGNPDIKVLWEKHQPEPKVISAQEALTIAELEPINLGPKEGLGLLNGAAVSVAVASLAIHEANQLAILAQIITGMSCEALLGNQENYHHFVASIRPHSGQIEVARNIRRFLKGSLLMKSFEKKDLYRTGVFQDRYALRGASQWLGPGLEDLLLSMHQLGTELNSTQDNPVIDTRCGEVYSGCNFQAASVTTATEKTRHALQMIGRMLFSVSSELINPDLNQGLPANLAADDPSLSFTMKGVDINMAAYMSELAYLANPVSSHTQTAEMNNQPINSLALISARYTMQAVDIVSLMCAAHLYVVCQALDLRVLHLTFQTAVDRIIATVTKETLERMTQEQLDLLRQKLSKSARDSWASSARKDLPLRVQLMSQSLVPPLLKTIRGYGLISITSQADPLELIDKLTERISSESMTAFNRLRAATSEEMKTEAFLGDAAKVLYRYIRMQLKVPFHTGLAEHPTLRQDRKLSHERKTIGSWISIIYAAIRDGRIITPMMEYFQGA</sequence>
<dbReference type="GO" id="GO:0005737">
    <property type="term" value="C:cytoplasm"/>
    <property type="evidence" value="ECO:0007669"/>
    <property type="project" value="InterPro"/>
</dbReference>
<evidence type="ECO:0000313" key="3">
    <source>
        <dbReference type="EMBL" id="THC91246.1"/>
    </source>
</evidence>
<keyword evidence="2" id="KW-0456">Lyase</keyword>
<comment type="similarity">
    <text evidence="1 2">Belongs to the PAL/histidase family.</text>
</comment>
<organism evidence="3 4">
    <name type="scientific">Aspergillus tanneri</name>
    <dbReference type="NCBI Taxonomy" id="1220188"/>
    <lineage>
        <taxon>Eukaryota</taxon>
        <taxon>Fungi</taxon>
        <taxon>Dikarya</taxon>
        <taxon>Ascomycota</taxon>
        <taxon>Pezizomycotina</taxon>
        <taxon>Eurotiomycetes</taxon>
        <taxon>Eurotiomycetidae</taxon>
        <taxon>Eurotiales</taxon>
        <taxon>Aspergillaceae</taxon>
        <taxon>Aspergillus</taxon>
        <taxon>Aspergillus subgen. Circumdati</taxon>
    </lineage>
</organism>
<dbReference type="InterPro" id="IPR024083">
    <property type="entry name" value="Fumarase/histidase_N"/>
</dbReference>
<dbReference type="Gene3D" id="1.20.200.10">
    <property type="entry name" value="Fumarase/aspartase (Central domain)"/>
    <property type="match status" value="1"/>
</dbReference>
<dbReference type="GO" id="GO:0006559">
    <property type="term" value="P:L-phenylalanine catabolic process"/>
    <property type="evidence" value="ECO:0007669"/>
    <property type="project" value="InterPro"/>
</dbReference>
<keyword evidence="4" id="KW-1185">Reference proteome</keyword>
<dbReference type="SUPFAM" id="SSF48557">
    <property type="entry name" value="L-aspartase-like"/>
    <property type="match status" value="1"/>
</dbReference>
<dbReference type="Gene3D" id="1.10.274.20">
    <property type="entry name" value="Phenylalanine ammonia-lyase 1, domain 3"/>
    <property type="match status" value="1"/>
</dbReference>
<name>A0A4S3J894_9EURO</name>
<dbReference type="InterPro" id="IPR022313">
    <property type="entry name" value="Phe/His_NH3-lyase_AS"/>
</dbReference>
<protein>
    <recommendedName>
        <fullName evidence="5">Phenylalanine ammonia-lyase</fullName>
    </recommendedName>
</protein>
<dbReference type="InterPro" id="IPR023144">
    <property type="entry name" value="Phe_NH3-lyase_shielding_dom_sf"/>
</dbReference>
<dbReference type="PANTHER" id="PTHR10362">
    <property type="entry name" value="HISTIDINE AMMONIA-LYASE"/>
    <property type="match status" value="1"/>
</dbReference>
<dbReference type="GO" id="GO:0016841">
    <property type="term" value="F:ammonia-lyase activity"/>
    <property type="evidence" value="ECO:0007669"/>
    <property type="project" value="InterPro"/>
</dbReference>
<accession>A0A4S3J894</accession>
<evidence type="ECO:0000313" key="4">
    <source>
        <dbReference type="Proteomes" id="UP000308092"/>
    </source>
</evidence>
<dbReference type="InterPro" id="IPR008948">
    <property type="entry name" value="L-Aspartase-like"/>
</dbReference>
<evidence type="ECO:0008006" key="5">
    <source>
        <dbReference type="Google" id="ProtNLM"/>
    </source>
</evidence>
<dbReference type="Proteomes" id="UP000308092">
    <property type="component" value="Unassembled WGS sequence"/>
</dbReference>
<dbReference type="InterPro" id="IPR001106">
    <property type="entry name" value="Aromatic_Lyase"/>
</dbReference>
<dbReference type="Gene3D" id="1.10.275.10">
    <property type="entry name" value="Fumarase/aspartase (N-terminal domain)"/>
    <property type="match status" value="1"/>
</dbReference>
<dbReference type="NCBIfam" id="TIGR01226">
    <property type="entry name" value="phe_am_lyase"/>
    <property type="match status" value="1"/>
</dbReference>
<comment type="caution">
    <text evidence="3">The sequence shown here is derived from an EMBL/GenBank/DDBJ whole genome shotgun (WGS) entry which is preliminary data.</text>
</comment>
<gene>
    <name evidence="3" type="ORF">EYZ11_009285</name>
</gene>
<dbReference type="AlphaFoldDB" id="A0A4S3J894"/>
<dbReference type="STRING" id="1220188.A0A4S3J894"/>
<dbReference type="VEuPathDB" id="FungiDB:EYZ11_009285"/>